<evidence type="ECO:0000256" key="2">
    <source>
        <dbReference type="SAM" id="Coils"/>
    </source>
</evidence>
<comment type="caution">
    <text evidence="4">The sequence shown here is derived from an EMBL/GenBank/DDBJ whole genome shotgun (WGS) entry which is preliminary data.</text>
</comment>
<keyword evidence="5" id="KW-1185">Reference proteome</keyword>
<keyword evidence="4" id="KW-0966">Cell projection</keyword>
<feature type="compositionally biased region" description="Polar residues" evidence="3">
    <location>
        <begin position="140"/>
        <end position="152"/>
    </location>
</feature>
<evidence type="ECO:0000313" key="5">
    <source>
        <dbReference type="Proteomes" id="UP000245624"/>
    </source>
</evidence>
<dbReference type="AlphaFoldDB" id="A0A317L2B9"/>
<dbReference type="Pfam" id="PF05130">
    <property type="entry name" value="FlgN"/>
    <property type="match status" value="1"/>
</dbReference>
<keyword evidence="4" id="KW-0969">Cilium</keyword>
<sequence length="163" mass="18819">MSVRKITQQLEKMIQLHESLLHVSKQKTEVLKEGNIEGLQRLLNQEQKHVQAINQMEQKRNEMVEIWANSNQLDQNTSVSTIIEEYAEGEERTALEAVTLRLAELLLDLRRQEDLNKQLTEQSLQFVRLSLDMVQPSLKNLNYGNGKTSQDSLSKRSVFDSKA</sequence>
<dbReference type="InterPro" id="IPR036679">
    <property type="entry name" value="FlgN-like_sf"/>
</dbReference>
<keyword evidence="1" id="KW-1005">Bacterial flagellum biogenesis</keyword>
<keyword evidence="2" id="KW-0175">Coiled coil</keyword>
<protein>
    <submittedName>
        <fullName evidence="4">Flagellar protein FlgN</fullName>
    </submittedName>
</protein>
<dbReference type="Gene3D" id="1.20.58.300">
    <property type="entry name" value="FlgN-like"/>
    <property type="match status" value="1"/>
</dbReference>
<dbReference type="GO" id="GO:0044780">
    <property type="term" value="P:bacterial-type flagellum assembly"/>
    <property type="evidence" value="ECO:0007669"/>
    <property type="project" value="InterPro"/>
</dbReference>
<name>A0A317L2B9_9BACI</name>
<dbReference type="EMBL" id="QGTD01000005">
    <property type="protein sequence ID" value="PWU69636.1"/>
    <property type="molecule type" value="Genomic_DNA"/>
</dbReference>
<keyword evidence="4" id="KW-0282">Flagellum</keyword>
<gene>
    <name evidence="4" type="ORF">DLJ74_04795</name>
</gene>
<evidence type="ECO:0000256" key="3">
    <source>
        <dbReference type="SAM" id="MobiDB-lite"/>
    </source>
</evidence>
<organism evidence="4 5">
    <name type="scientific">Gracilibacillus dipsosauri</name>
    <dbReference type="NCBI Taxonomy" id="178340"/>
    <lineage>
        <taxon>Bacteria</taxon>
        <taxon>Bacillati</taxon>
        <taxon>Bacillota</taxon>
        <taxon>Bacilli</taxon>
        <taxon>Bacillales</taxon>
        <taxon>Bacillaceae</taxon>
        <taxon>Gracilibacillus</taxon>
    </lineage>
</organism>
<feature type="coiled-coil region" evidence="2">
    <location>
        <begin position="95"/>
        <end position="122"/>
    </location>
</feature>
<dbReference type="SUPFAM" id="SSF140566">
    <property type="entry name" value="FlgN-like"/>
    <property type="match status" value="1"/>
</dbReference>
<evidence type="ECO:0000313" key="4">
    <source>
        <dbReference type="EMBL" id="PWU69636.1"/>
    </source>
</evidence>
<proteinExistence type="predicted"/>
<feature type="compositionally biased region" description="Basic and acidic residues" evidence="3">
    <location>
        <begin position="153"/>
        <end position="163"/>
    </location>
</feature>
<reference evidence="4 5" key="1">
    <citation type="submission" date="2018-05" db="EMBL/GenBank/DDBJ databases">
        <title>Genomic analysis of Gracilibacillus dipsosauri DD1 reveals novel features of a salt-tolerant amylase.</title>
        <authorList>
            <person name="Deutch C.E."/>
            <person name="Yang S."/>
        </authorList>
    </citation>
    <scope>NUCLEOTIDE SEQUENCE [LARGE SCALE GENOMIC DNA]</scope>
    <source>
        <strain evidence="4 5">DD1</strain>
    </source>
</reference>
<evidence type="ECO:0000256" key="1">
    <source>
        <dbReference type="ARBA" id="ARBA00022795"/>
    </source>
</evidence>
<accession>A0A317L2B9</accession>
<dbReference type="RefSeq" id="WP_109983842.1">
    <property type="nucleotide sequence ID" value="NZ_QGTD01000005.1"/>
</dbReference>
<feature type="region of interest" description="Disordered" evidence="3">
    <location>
        <begin position="140"/>
        <end position="163"/>
    </location>
</feature>
<dbReference type="OrthoDB" id="2381500at2"/>
<dbReference type="Proteomes" id="UP000245624">
    <property type="component" value="Unassembled WGS sequence"/>
</dbReference>
<dbReference type="InterPro" id="IPR007809">
    <property type="entry name" value="FlgN-like"/>
</dbReference>